<evidence type="ECO:0000313" key="3">
    <source>
        <dbReference type="Proteomes" id="UP000002217"/>
    </source>
</evidence>
<dbReference type="Proteomes" id="UP000002217">
    <property type="component" value="Chromosome"/>
</dbReference>
<accession>C8W280</accession>
<proteinExistence type="predicted"/>
<evidence type="ECO:0000313" key="2">
    <source>
        <dbReference type="EMBL" id="ACV61744.1"/>
    </source>
</evidence>
<sequence>MPLKFTVKLKQVLFERGMTQKELVELTGLRPAAISEFANNPHSVPLRK</sequence>
<dbReference type="AlphaFoldDB" id="C8W280"/>
<dbReference type="InterPro" id="IPR010982">
    <property type="entry name" value="Lambda_DNA-bd_dom_sf"/>
</dbReference>
<dbReference type="STRING" id="485916.Dtox_0839"/>
<protein>
    <recommendedName>
        <fullName evidence="1">HTH cro/C1-type domain-containing protein</fullName>
    </recommendedName>
</protein>
<evidence type="ECO:0000259" key="1">
    <source>
        <dbReference type="Pfam" id="PF13443"/>
    </source>
</evidence>
<dbReference type="RefSeq" id="WP_015756461.1">
    <property type="nucleotide sequence ID" value="NC_013216.1"/>
</dbReference>
<organism evidence="2 3">
    <name type="scientific">Desulfofarcimen acetoxidans (strain ATCC 49208 / DSM 771 / KCTC 5769 / VKM B-1644 / 5575)</name>
    <name type="common">Desulfotomaculum acetoxidans</name>
    <dbReference type="NCBI Taxonomy" id="485916"/>
    <lineage>
        <taxon>Bacteria</taxon>
        <taxon>Bacillati</taxon>
        <taxon>Bacillota</taxon>
        <taxon>Clostridia</taxon>
        <taxon>Eubacteriales</taxon>
        <taxon>Peptococcaceae</taxon>
        <taxon>Desulfofarcimen</taxon>
    </lineage>
</organism>
<dbReference type="eggNOG" id="COG3655">
    <property type="taxonomic scope" value="Bacteria"/>
</dbReference>
<gene>
    <name evidence="2" type="ordered locus">Dtox_0839</name>
</gene>
<dbReference type="CDD" id="cd00093">
    <property type="entry name" value="HTH_XRE"/>
    <property type="match status" value="1"/>
</dbReference>
<name>C8W280_DESAS</name>
<dbReference type="SUPFAM" id="SSF47413">
    <property type="entry name" value="lambda repressor-like DNA-binding domains"/>
    <property type="match status" value="1"/>
</dbReference>
<dbReference type="Gene3D" id="1.10.260.40">
    <property type="entry name" value="lambda repressor-like DNA-binding domains"/>
    <property type="match status" value="1"/>
</dbReference>
<dbReference type="Pfam" id="PF13443">
    <property type="entry name" value="HTH_26"/>
    <property type="match status" value="1"/>
</dbReference>
<reference evidence="2 3" key="1">
    <citation type="journal article" date="2009" name="Stand. Genomic Sci.">
        <title>Complete genome sequence of Desulfotomaculum acetoxidans type strain (5575).</title>
        <authorList>
            <person name="Spring S."/>
            <person name="Lapidus A."/>
            <person name="Schroder M."/>
            <person name="Gleim D."/>
            <person name="Sims D."/>
            <person name="Meincke L."/>
            <person name="Glavina Del Rio T."/>
            <person name="Tice H."/>
            <person name="Copeland A."/>
            <person name="Cheng J.F."/>
            <person name="Lucas S."/>
            <person name="Chen F."/>
            <person name="Nolan M."/>
            <person name="Bruce D."/>
            <person name="Goodwin L."/>
            <person name="Pitluck S."/>
            <person name="Ivanova N."/>
            <person name="Mavromatis K."/>
            <person name="Mikhailova N."/>
            <person name="Pati A."/>
            <person name="Chen A."/>
            <person name="Palaniappan K."/>
            <person name="Land M."/>
            <person name="Hauser L."/>
            <person name="Chang Y.J."/>
            <person name="Jeffries C.D."/>
            <person name="Chain P."/>
            <person name="Saunders E."/>
            <person name="Brettin T."/>
            <person name="Detter J.C."/>
            <person name="Goker M."/>
            <person name="Bristow J."/>
            <person name="Eisen J.A."/>
            <person name="Markowitz V."/>
            <person name="Hugenholtz P."/>
            <person name="Kyrpides N.C."/>
            <person name="Klenk H.P."/>
            <person name="Han C."/>
        </authorList>
    </citation>
    <scope>NUCLEOTIDE SEQUENCE [LARGE SCALE GENOMIC DNA]</scope>
    <source>
        <strain evidence="3">ATCC 49208 / DSM 771 / VKM B-1644</strain>
    </source>
</reference>
<dbReference type="InterPro" id="IPR001387">
    <property type="entry name" value="Cro/C1-type_HTH"/>
</dbReference>
<feature type="domain" description="HTH cro/C1-type" evidence="1">
    <location>
        <begin position="8"/>
        <end position="46"/>
    </location>
</feature>
<dbReference type="KEGG" id="dae:Dtox_0839"/>
<dbReference type="EMBL" id="CP001720">
    <property type="protein sequence ID" value="ACV61744.1"/>
    <property type="molecule type" value="Genomic_DNA"/>
</dbReference>
<keyword evidence="3" id="KW-1185">Reference proteome</keyword>
<dbReference type="GO" id="GO:0003677">
    <property type="term" value="F:DNA binding"/>
    <property type="evidence" value="ECO:0007669"/>
    <property type="project" value="InterPro"/>
</dbReference>
<dbReference type="HOGENOM" id="CLU_3152002_0_0_9"/>